<protein>
    <recommendedName>
        <fullName evidence="5">TrbL/VirB6 plasmid conjugal transfer protein</fullName>
    </recommendedName>
</protein>
<evidence type="ECO:0000313" key="3">
    <source>
        <dbReference type="EMBL" id="KRT67862.1"/>
    </source>
</evidence>
<feature type="transmembrane region" description="Helical" evidence="1">
    <location>
        <begin position="289"/>
        <end position="309"/>
    </location>
</feature>
<keyword evidence="1" id="KW-0472">Membrane</keyword>
<feature type="transmembrane region" description="Helical" evidence="1">
    <location>
        <begin position="330"/>
        <end position="350"/>
    </location>
</feature>
<name>A0A0T5ZYR8_UNCKA</name>
<evidence type="ECO:0000313" key="4">
    <source>
        <dbReference type="Proteomes" id="UP000051297"/>
    </source>
</evidence>
<comment type="caution">
    <text evidence="3">The sequence shown here is derived from an EMBL/GenBank/DDBJ whole genome shotgun (WGS) entry which is preliminary data.</text>
</comment>
<feature type="transmembrane region" description="Helical" evidence="1">
    <location>
        <begin position="370"/>
        <end position="390"/>
    </location>
</feature>
<dbReference type="AlphaFoldDB" id="A0A0T5ZYR8"/>
<accession>A0A0T5ZYR8</accession>
<dbReference type="EMBL" id="LDXK01000001">
    <property type="protein sequence ID" value="KRT67862.1"/>
    <property type="molecule type" value="Genomic_DNA"/>
</dbReference>
<feature type="chain" id="PRO_5006667506" description="TrbL/VirB6 plasmid conjugal transfer protein" evidence="2">
    <location>
        <begin position="27"/>
        <end position="409"/>
    </location>
</feature>
<evidence type="ECO:0000256" key="1">
    <source>
        <dbReference type="SAM" id="Phobius"/>
    </source>
</evidence>
<feature type="signal peptide" evidence="2">
    <location>
        <begin position="1"/>
        <end position="26"/>
    </location>
</feature>
<keyword evidence="1" id="KW-1133">Transmembrane helix</keyword>
<evidence type="ECO:0008006" key="5">
    <source>
        <dbReference type="Google" id="ProtNLM"/>
    </source>
</evidence>
<feature type="transmembrane region" description="Helical" evidence="1">
    <location>
        <begin position="187"/>
        <end position="215"/>
    </location>
</feature>
<dbReference type="Proteomes" id="UP000051297">
    <property type="component" value="Unassembled WGS sequence"/>
</dbReference>
<dbReference type="STRING" id="1576480.XU08_C0001G0274"/>
<keyword evidence="1" id="KW-0812">Transmembrane</keyword>
<evidence type="ECO:0000256" key="2">
    <source>
        <dbReference type="SAM" id="SignalP"/>
    </source>
</evidence>
<sequence>MGKLKLLVLPLLVFVLLAVKPTPVQAASLIDVWGDLKCVADINCTVEAAGAAGINFLFRSAVGKDADKLTANDVSQMARGEWDKGMVSAVGEIGSLAYKIPPTGNHFANIIKNTLSNNILNSRANAQEGGIGTEILSPIETFWKSTRNVAYGLFVIVMIAIGFMIILQRQLPTRTVVTFTYALPRILAGLVLITFSLPIIALIFDIFAVFASYLVSSIAVQTVIQNITSAIEVSGGAAELVGGLPTLLAGQIIGRVVNLGASGLVQLILMTILILGGIVLFVLTTIRLLSAYVFILLNTIFSPLVILFGSLPGQEGTITDLGKKLIAKTLVFPLILFFFILALFFAAQTVFPATTFLSGGNFKEVVGETILFSTSLLGPILTLSMLVAAYKAPGLLEEGLGLNKPRGKK</sequence>
<organism evidence="3 4">
    <name type="scientific">candidate division WWE3 bacterium CSP1-7</name>
    <dbReference type="NCBI Taxonomy" id="1576480"/>
    <lineage>
        <taxon>Bacteria</taxon>
        <taxon>Katanobacteria</taxon>
    </lineage>
</organism>
<reference evidence="3 4" key="1">
    <citation type="submission" date="2015-05" db="EMBL/GenBank/DDBJ databases">
        <title>Critical biogeochemical functions in the subsurface are associated with bacteria from new phyla and little studied lineages.</title>
        <authorList>
            <person name="Hug L.A."/>
            <person name="Thomas B.C."/>
            <person name="Sharon I."/>
            <person name="Brown C.T."/>
            <person name="Sharma R."/>
            <person name="Hettich R.L."/>
            <person name="Wilkins M.J."/>
            <person name="Williams K.H."/>
            <person name="Singh A."/>
            <person name="Banfield J.F."/>
        </authorList>
    </citation>
    <scope>NUCLEOTIDE SEQUENCE [LARGE SCALE GENOMIC DNA]</scope>
    <source>
        <strain evidence="3">CSP1-7</strain>
    </source>
</reference>
<gene>
    <name evidence="3" type="ORF">XU08_C0001G0274</name>
</gene>
<keyword evidence="2" id="KW-0732">Signal</keyword>
<feature type="transmembrane region" description="Helical" evidence="1">
    <location>
        <begin position="149"/>
        <end position="167"/>
    </location>
</feature>
<feature type="transmembrane region" description="Helical" evidence="1">
    <location>
        <begin position="261"/>
        <end position="283"/>
    </location>
</feature>
<proteinExistence type="predicted"/>